<dbReference type="GO" id="GO:0009055">
    <property type="term" value="F:electron transfer activity"/>
    <property type="evidence" value="ECO:0007669"/>
    <property type="project" value="InterPro"/>
</dbReference>
<keyword evidence="7" id="KW-1185">Reference proteome</keyword>
<dbReference type="GO" id="GO:0020037">
    <property type="term" value="F:heme binding"/>
    <property type="evidence" value="ECO:0007669"/>
    <property type="project" value="InterPro"/>
</dbReference>
<dbReference type="InterPro" id="IPR036909">
    <property type="entry name" value="Cyt_c-like_dom_sf"/>
</dbReference>
<evidence type="ECO:0000256" key="3">
    <source>
        <dbReference type="ARBA" id="ARBA00023004"/>
    </source>
</evidence>
<organism evidence="6 7">
    <name type="scientific">Salinimicrobium catena</name>
    <dbReference type="NCBI Taxonomy" id="390640"/>
    <lineage>
        <taxon>Bacteria</taxon>
        <taxon>Pseudomonadati</taxon>
        <taxon>Bacteroidota</taxon>
        <taxon>Flavobacteriia</taxon>
        <taxon>Flavobacteriales</taxon>
        <taxon>Flavobacteriaceae</taxon>
        <taxon>Salinimicrobium</taxon>
    </lineage>
</organism>
<dbReference type="STRING" id="390640.SAMN04488034_101162"/>
<accession>A0A1H5HHD0</accession>
<dbReference type="PANTHER" id="PTHR35008:SF4">
    <property type="entry name" value="BLL4482 PROTEIN"/>
    <property type="match status" value="1"/>
</dbReference>
<dbReference type="OrthoDB" id="9809720at2"/>
<dbReference type="RefSeq" id="WP_093110787.1">
    <property type="nucleotide sequence ID" value="NZ_FNGG01000001.1"/>
</dbReference>
<evidence type="ECO:0000313" key="7">
    <source>
        <dbReference type="Proteomes" id="UP000199448"/>
    </source>
</evidence>
<evidence type="ECO:0000313" key="6">
    <source>
        <dbReference type="EMBL" id="SEE27357.1"/>
    </source>
</evidence>
<dbReference type="EMBL" id="FNUG01000001">
    <property type="protein sequence ID" value="SEE27357.1"/>
    <property type="molecule type" value="Genomic_DNA"/>
</dbReference>
<dbReference type="InterPro" id="IPR009056">
    <property type="entry name" value="Cyt_c-like_dom"/>
</dbReference>
<keyword evidence="2 4" id="KW-0479">Metal-binding</keyword>
<reference evidence="6 7" key="1">
    <citation type="submission" date="2016-10" db="EMBL/GenBank/DDBJ databases">
        <authorList>
            <person name="de Groot N.N."/>
        </authorList>
    </citation>
    <scope>NUCLEOTIDE SEQUENCE [LARGE SCALE GENOMIC DNA]</scope>
    <source>
        <strain evidence="6 7">DSM 23553</strain>
    </source>
</reference>
<dbReference type="InterPro" id="IPR051459">
    <property type="entry name" value="Cytochrome_c-type_DH"/>
</dbReference>
<evidence type="ECO:0000256" key="2">
    <source>
        <dbReference type="ARBA" id="ARBA00022723"/>
    </source>
</evidence>
<evidence type="ECO:0000256" key="1">
    <source>
        <dbReference type="ARBA" id="ARBA00022617"/>
    </source>
</evidence>
<sequence length="219" mass="24276">MGTINQSNHRLLKEKDLLYIFLLSIPFILSGCQEKNYAKTPDSTALQEVKTDAGQEDLLKRGKYLVTSIGCADCHSPKRISGRGPEEIPELKLSGYQQGQELPAIDQKVLENGWILFSGDLTAAVGPWGVSFAANLTSDETGIGNWSYKQFETAIRKGKYKGMENGRDMLPPMPWPAYAHLSDEDLQAMFAYLQSTEPIQNAVPAPIPRDKLTSLQSKK</sequence>
<dbReference type="Proteomes" id="UP000199448">
    <property type="component" value="Unassembled WGS sequence"/>
</dbReference>
<dbReference type="PANTHER" id="PTHR35008">
    <property type="entry name" value="BLL4482 PROTEIN-RELATED"/>
    <property type="match status" value="1"/>
</dbReference>
<dbReference type="AlphaFoldDB" id="A0A1H5HHD0"/>
<keyword evidence="1 4" id="KW-0349">Heme</keyword>
<dbReference type="SUPFAM" id="SSF46626">
    <property type="entry name" value="Cytochrome c"/>
    <property type="match status" value="1"/>
</dbReference>
<dbReference type="Pfam" id="PF00034">
    <property type="entry name" value="Cytochrom_C"/>
    <property type="match status" value="1"/>
</dbReference>
<dbReference type="PROSITE" id="PS51007">
    <property type="entry name" value="CYTC"/>
    <property type="match status" value="1"/>
</dbReference>
<name>A0A1H5HHD0_9FLAO</name>
<gene>
    <name evidence="6" type="ORF">SAMN04488034_101162</name>
</gene>
<dbReference type="GO" id="GO:0046872">
    <property type="term" value="F:metal ion binding"/>
    <property type="evidence" value="ECO:0007669"/>
    <property type="project" value="UniProtKB-KW"/>
</dbReference>
<evidence type="ECO:0000256" key="4">
    <source>
        <dbReference type="PROSITE-ProRule" id="PRU00433"/>
    </source>
</evidence>
<protein>
    <submittedName>
        <fullName evidence="6">Cytochrome c</fullName>
    </submittedName>
</protein>
<feature type="domain" description="Cytochrome c" evidence="5">
    <location>
        <begin position="57"/>
        <end position="197"/>
    </location>
</feature>
<keyword evidence="3 4" id="KW-0408">Iron</keyword>
<proteinExistence type="predicted"/>
<evidence type="ECO:0000259" key="5">
    <source>
        <dbReference type="PROSITE" id="PS51007"/>
    </source>
</evidence>
<dbReference type="Gene3D" id="1.10.760.10">
    <property type="entry name" value="Cytochrome c-like domain"/>
    <property type="match status" value="1"/>
</dbReference>